<name>A0A6J5W7A3_PRUAR</name>
<gene>
    <name evidence="2" type="ORF">ORAREDHAP_LOCUS7261</name>
</gene>
<keyword evidence="1" id="KW-1133">Transmembrane helix</keyword>
<feature type="transmembrane region" description="Helical" evidence="1">
    <location>
        <begin position="34"/>
        <end position="55"/>
    </location>
</feature>
<evidence type="ECO:0000256" key="1">
    <source>
        <dbReference type="SAM" id="Phobius"/>
    </source>
</evidence>
<accession>A0A6J5W7A3</accession>
<evidence type="ECO:0000313" key="3">
    <source>
        <dbReference type="Proteomes" id="UP000507245"/>
    </source>
</evidence>
<proteinExistence type="predicted"/>
<protein>
    <submittedName>
        <fullName evidence="2">Uncharacterized protein</fullName>
    </submittedName>
</protein>
<dbReference type="AlphaFoldDB" id="A0A6J5W7A3"/>
<dbReference type="EMBL" id="CAEKKB010000001">
    <property type="protein sequence ID" value="CAB4295787.1"/>
    <property type="molecule type" value="Genomic_DNA"/>
</dbReference>
<evidence type="ECO:0000313" key="2">
    <source>
        <dbReference type="EMBL" id="CAB4295787.1"/>
    </source>
</evidence>
<sequence length="107" mass="11396">MGEWMDLFQDRDGVEIAVNGGTVMGGGRKVKEEAMGSFGCAVIPVAIWPGCYCILMVELRGKAAAAVHKLLAATRLQSHGLVAVGDCKATSIFLRNNSGLWVPILSY</sequence>
<keyword evidence="1" id="KW-0472">Membrane</keyword>
<keyword evidence="3" id="KW-1185">Reference proteome</keyword>
<organism evidence="2 3">
    <name type="scientific">Prunus armeniaca</name>
    <name type="common">Apricot</name>
    <name type="synonym">Armeniaca vulgaris</name>
    <dbReference type="NCBI Taxonomy" id="36596"/>
    <lineage>
        <taxon>Eukaryota</taxon>
        <taxon>Viridiplantae</taxon>
        <taxon>Streptophyta</taxon>
        <taxon>Embryophyta</taxon>
        <taxon>Tracheophyta</taxon>
        <taxon>Spermatophyta</taxon>
        <taxon>Magnoliopsida</taxon>
        <taxon>eudicotyledons</taxon>
        <taxon>Gunneridae</taxon>
        <taxon>Pentapetalae</taxon>
        <taxon>rosids</taxon>
        <taxon>fabids</taxon>
        <taxon>Rosales</taxon>
        <taxon>Rosaceae</taxon>
        <taxon>Amygdaloideae</taxon>
        <taxon>Amygdaleae</taxon>
        <taxon>Prunus</taxon>
    </lineage>
</organism>
<reference evidence="3" key="1">
    <citation type="journal article" date="2020" name="Genome Biol.">
        <title>Gamete binning: chromosome-level and haplotype-resolved genome assembly enabled by high-throughput single-cell sequencing of gamete genomes.</title>
        <authorList>
            <person name="Campoy J.A."/>
            <person name="Sun H."/>
            <person name="Goel M."/>
            <person name="Jiao W.-B."/>
            <person name="Folz-Donahue K."/>
            <person name="Wang N."/>
            <person name="Rubio M."/>
            <person name="Liu C."/>
            <person name="Kukat C."/>
            <person name="Ruiz D."/>
            <person name="Huettel B."/>
            <person name="Schneeberger K."/>
        </authorList>
    </citation>
    <scope>NUCLEOTIDE SEQUENCE [LARGE SCALE GENOMIC DNA]</scope>
    <source>
        <strain evidence="3">cv. Rojo Pasion</strain>
    </source>
</reference>
<dbReference type="Proteomes" id="UP000507245">
    <property type="component" value="Unassembled WGS sequence"/>
</dbReference>
<keyword evidence="1" id="KW-0812">Transmembrane</keyword>